<dbReference type="PANTHER" id="PTHR42798">
    <property type="entry name" value="LIPOPROTEIN-RELEASING SYSTEM ATP-BINDING PROTEIN LOLD"/>
    <property type="match status" value="1"/>
</dbReference>
<dbReference type="Proteomes" id="UP001519296">
    <property type="component" value="Unassembled WGS sequence"/>
</dbReference>
<evidence type="ECO:0000256" key="3">
    <source>
        <dbReference type="ARBA" id="ARBA00022741"/>
    </source>
</evidence>
<feature type="domain" description="ABC transporter" evidence="5">
    <location>
        <begin position="3"/>
        <end position="242"/>
    </location>
</feature>
<gene>
    <name evidence="6" type="ORF">C4K46_02280</name>
</gene>
<evidence type="ECO:0000256" key="4">
    <source>
        <dbReference type="ARBA" id="ARBA00022840"/>
    </source>
</evidence>
<keyword evidence="2" id="KW-0813">Transport</keyword>
<evidence type="ECO:0000313" key="7">
    <source>
        <dbReference type="Proteomes" id="UP001519296"/>
    </source>
</evidence>
<evidence type="ECO:0000259" key="5">
    <source>
        <dbReference type="PROSITE" id="PS50893"/>
    </source>
</evidence>
<dbReference type="InterPro" id="IPR027417">
    <property type="entry name" value="P-loop_NTPase"/>
</dbReference>
<sequence length="248" mass="27725">MLIEARHLFKSYDQNQEQTIIKDLSLQIDQGEFLAIMGPSGCGKSTLLNLLSTIDQPDSGEILYQGQAIQQMPASRLDQLRRREFGFVFQEATFLKHLNILDNICLPSLIGSSKKERQASYQKALELMEITGIKEVAQRQIHQVSGGQLQRAGICRALINQPQLIFADEPTGALNSQASQDAMKLMRHFHQQGSSVFLVTHDAHVASYAQKVLLIVDGQIQKEVLFEAKANLEERQDTLRAQLVALGI</sequence>
<dbReference type="InterPro" id="IPR017871">
    <property type="entry name" value="ABC_transporter-like_CS"/>
</dbReference>
<dbReference type="SMART" id="SM00382">
    <property type="entry name" value="AAA"/>
    <property type="match status" value="1"/>
</dbReference>
<dbReference type="Pfam" id="PF00005">
    <property type="entry name" value="ABC_tran"/>
    <property type="match status" value="1"/>
</dbReference>
<dbReference type="CDD" id="cd03255">
    <property type="entry name" value="ABC_MJ0796_LolCDE_FtsE"/>
    <property type="match status" value="1"/>
</dbReference>
<dbReference type="PANTHER" id="PTHR42798:SF7">
    <property type="entry name" value="ALPHA-D-RIBOSE 1-METHYLPHOSPHONATE 5-TRIPHOSPHATE SYNTHASE SUBUNIT PHNL"/>
    <property type="match status" value="1"/>
</dbReference>
<proteinExistence type="inferred from homology"/>
<dbReference type="InterPro" id="IPR003593">
    <property type="entry name" value="AAA+_ATPase"/>
</dbReference>
<protein>
    <submittedName>
        <fullName evidence="6">ABC transporter ATP-binding protein</fullName>
    </submittedName>
</protein>
<dbReference type="SUPFAM" id="SSF52540">
    <property type="entry name" value="P-loop containing nucleoside triphosphate hydrolases"/>
    <property type="match status" value="1"/>
</dbReference>
<keyword evidence="4 6" id="KW-0067">ATP-binding</keyword>
<dbReference type="InterPro" id="IPR017911">
    <property type="entry name" value="MacB-like_ATP-bd"/>
</dbReference>
<reference evidence="6 7" key="1">
    <citation type="submission" date="2018-02" db="EMBL/GenBank/DDBJ databases">
        <title>Draft genome sequence of Streptococcus oricebi CCUG 70868T type strain.</title>
        <authorList>
            <person name="Mendez V."/>
            <person name="Salva-Serra F."/>
            <person name="Jaen-Luchoro D."/>
            <person name="Gonzales-Siles L."/>
            <person name="Karlsson R."/>
            <person name="Engstrom-Jakobsson H."/>
            <person name="Busquets A."/>
            <person name="Gomila M."/>
            <person name="Pineiro-Iglesias B."/>
            <person name="Bennasar-Figueras A."/>
            <person name="Seeger M."/>
            <person name="Moore E."/>
        </authorList>
    </citation>
    <scope>NUCLEOTIDE SEQUENCE [LARGE SCALE GENOMIC DNA]</scope>
    <source>
        <strain evidence="6 7">CCUG 70868</strain>
    </source>
</reference>
<dbReference type="PROSITE" id="PS00211">
    <property type="entry name" value="ABC_TRANSPORTER_1"/>
    <property type="match status" value="1"/>
</dbReference>
<dbReference type="EMBL" id="PRDG01000001">
    <property type="protein sequence ID" value="MBP2622763.1"/>
    <property type="molecule type" value="Genomic_DNA"/>
</dbReference>
<evidence type="ECO:0000313" key="6">
    <source>
        <dbReference type="EMBL" id="MBP2622763.1"/>
    </source>
</evidence>
<dbReference type="InterPro" id="IPR003439">
    <property type="entry name" value="ABC_transporter-like_ATP-bd"/>
</dbReference>
<organism evidence="6 7">
    <name type="scientific">Streptococcus oricebi</name>
    <dbReference type="NCBI Taxonomy" id="1547447"/>
    <lineage>
        <taxon>Bacteria</taxon>
        <taxon>Bacillati</taxon>
        <taxon>Bacillota</taxon>
        <taxon>Bacilli</taxon>
        <taxon>Lactobacillales</taxon>
        <taxon>Streptococcaceae</taxon>
        <taxon>Streptococcus</taxon>
    </lineage>
</organism>
<comment type="caution">
    <text evidence="6">The sequence shown here is derived from an EMBL/GenBank/DDBJ whole genome shotgun (WGS) entry which is preliminary data.</text>
</comment>
<dbReference type="Gene3D" id="3.40.50.300">
    <property type="entry name" value="P-loop containing nucleotide triphosphate hydrolases"/>
    <property type="match status" value="1"/>
</dbReference>
<keyword evidence="3" id="KW-0547">Nucleotide-binding</keyword>
<dbReference type="GO" id="GO:0005524">
    <property type="term" value="F:ATP binding"/>
    <property type="evidence" value="ECO:0007669"/>
    <property type="project" value="UniProtKB-KW"/>
</dbReference>
<dbReference type="PROSITE" id="PS50893">
    <property type="entry name" value="ABC_TRANSPORTER_2"/>
    <property type="match status" value="1"/>
</dbReference>
<dbReference type="RefSeq" id="WP_209626928.1">
    <property type="nucleotide sequence ID" value="NZ_PRDG01000001.1"/>
</dbReference>
<accession>A0ABS5B1Q3</accession>
<evidence type="ECO:0000256" key="2">
    <source>
        <dbReference type="ARBA" id="ARBA00022448"/>
    </source>
</evidence>
<evidence type="ECO:0000256" key="1">
    <source>
        <dbReference type="ARBA" id="ARBA00005417"/>
    </source>
</evidence>
<comment type="similarity">
    <text evidence="1">Belongs to the ABC transporter superfamily.</text>
</comment>
<keyword evidence="7" id="KW-1185">Reference proteome</keyword>
<name>A0ABS5B1Q3_9STRE</name>